<dbReference type="Gene3D" id="3.90.280.10">
    <property type="entry name" value="PEBP-like"/>
    <property type="match status" value="1"/>
</dbReference>
<dbReference type="AlphaFoldDB" id="A0A0F9KZI1"/>
<evidence type="ECO:0008006" key="2">
    <source>
        <dbReference type="Google" id="ProtNLM"/>
    </source>
</evidence>
<dbReference type="Pfam" id="PF01161">
    <property type="entry name" value="PBP"/>
    <property type="match status" value="1"/>
</dbReference>
<proteinExistence type="predicted"/>
<organism evidence="1">
    <name type="scientific">marine sediment metagenome</name>
    <dbReference type="NCBI Taxonomy" id="412755"/>
    <lineage>
        <taxon>unclassified sequences</taxon>
        <taxon>metagenomes</taxon>
        <taxon>ecological metagenomes</taxon>
    </lineage>
</organism>
<comment type="caution">
    <text evidence="1">The sequence shown here is derived from an EMBL/GenBank/DDBJ whole genome shotgun (WGS) entry which is preliminary data.</text>
</comment>
<name>A0A0F9KZI1_9ZZZZ</name>
<dbReference type="PANTHER" id="PTHR30289:SF1">
    <property type="entry name" value="PEBP (PHOSPHATIDYLETHANOLAMINE-BINDING PROTEIN) FAMILY PROTEIN"/>
    <property type="match status" value="1"/>
</dbReference>
<gene>
    <name evidence="1" type="ORF">LCGC14_1575020</name>
</gene>
<dbReference type="CDD" id="cd00865">
    <property type="entry name" value="PEBP_bact_arch"/>
    <property type="match status" value="1"/>
</dbReference>
<accession>A0A0F9KZI1</accession>
<protein>
    <recommendedName>
        <fullName evidence="2">YbhB/YbcL family Raf kinase inhibitor-like protein</fullName>
    </recommendedName>
</protein>
<dbReference type="InterPro" id="IPR008914">
    <property type="entry name" value="PEBP"/>
</dbReference>
<reference evidence="1" key="1">
    <citation type="journal article" date="2015" name="Nature">
        <title>Complex archaea that bridge the gap between prokaryotes and eukaryotes.</title>
        <authorList>
            <person name="Spang A."/>
            <person name="Saw J.H."/>
            <person name="Jorgensen S.L."/>
            <person name="Zaremba-Niedzwiedzka K."/>
            <person name="Martijn J."/>
            <person name="Lind A.E."/>
            <person name="van Eijk R."/>
            <person name="Schleper C."/>
            <person name="Guy L."/>
            <person name="Ettema T.J."/>
        </authorList>
    </citation>
    <scope>NUCLEOTIDE SEQUENCE</scope>
</reference>
<dbReference type="EMBL" id="LAZR01012326">
    <property type="protein sequence ID" value="KKM27413.1"/>
    <property type="molecule type" value="Genomic_DNA"/>
</dbReference>
<evidence type="ECO:0000313" key="1">
    <source>
        <dbReference type="EMBL" id="KKM27413.1"/>
    </source>
</evidence>
<dbReference type="SUPFAM" id="SSF49777">
    <property type="entry name" value="PEBP-like"/>
    <property type="match status" value="1"/>
</dbReference>
<sequence length="151" mass="16604">MTGLELKSSSFSDGDEIPKKYGYKHGNENPPLSINGIPSETKSLALIMDDPDAKAAVGKIWVHWVICNIDPNTTEIPESHSLQNIINGKNDFGELGYDGPAPPDKRHTYIFKLYALDTKLDLQNGVTKDQVENAIEGHILEQAILKGTYAP</sequence>
<dbReference type="PANTHER" id="PTHR30289">
    <property type="entry name" value="UNCHARACTERIZED PROTEIN YBCL-RELATED"/>
    <property type="match status" value="1"/>
</dbReference>
<dbReference type="InterPro" id="IPR036610">
    <property type="entry name" value="PEBP-like_sf"/>
</dbReference>
<dbReference type="NCBIfam" id="TIGR00481">
    <property type="entry name" value="YbhB/YbcL family Raf kinase inhibitor-like protein"/>
    <property type="match status" value="1"/>
</dbReference>
<dbReference type="InterPro" id="IPR005247">
    <property type="entry name" value="YbhB_YbcL/LppC-like"/>
</dbReference>